<organism evidence="2 3">
    <name type="scientific">Ilex paraguariensis</name>
    <name type="common">yerba mate</name>
    <dbReference type="NCBI Taxonomy" id="185542"/>
    <lineage>
        <taxon>Eukaryota</taxon>
        <taxon>Viridiplantae</taxon>
        <taxon>Streptophyta</taxon>
        <taxon>Embryophyta</taxon>
        <taxon>Tracheophyta</taxon>
        <taxon>Spermatophyta</taxon>
        <taxon>Magnoliopsida</taxon>
        <taxon>eudicotyledons</taxon>
        <taxon>Gunneridae</taxon>
        <taxon>Pentapetalae</taxon>
        <taxon>asterids</taxon>
        <taxon>campanulids</taxon>
        <taxon>Aquifoliales</taxon>
        <taxon>Aquifoliaceae</taxon>
        <taxon>Ilex</taxon>
    </lineage>
</organism>
<dbReference type="AlphaFoldDB" id="A0ABC8RQ81"/>
<gene>
    <name evidence="2" type="ORF">ILEXP_LOCUS14758</name>
</gene>
<name>A0ABC8RQ81_9AQUA</name>
<feature type="compositionally biased region" description="Basic and acidic residues" evidence="1">
    <location>
        <begin position="25"/>
        <end position="34"/>
    </location>
</feature>
<comment type="caution">
    <text evidence="2">The sequence shown here is derived from an EMBL/GenBank/DDBJ whole genome shotgun (WGS) entry which is preliminary data.</text>
</comment>
<dbReference type="Proteomes" id="UP001642360">
    <property type="component" value="Unassembled WGS sequence"/>
</dbReference>
<evidence type="ECO:0000313" key="2">
    <source>
        <dbReference type="EMBL" id="CAK9146888.1"/>
    </source>
</evidence>
<evidence type="ECO:0000313" key="3">
    <source>
        <dbReference type="Proteomes" id="UP001642360"/>
    </source>
</evidence>
<sequence length="103" mass="10936">MDMVPIRVETNGSNSETQASVGVSGDREISDRAAGEGVTERTVTAQDVPTNTSTENSGDGDDEVVNVFSIYLSLGLFGSMENGEVERVNNSIGLQNFHVHACD</sequence>
<keyword evidence="3" id="KW-1185">Reference proteome</keyword>
<feature type="compositionally biased region" description="Polar residues" evidence="1">
    <location>
        <begin position="10"/>
        <end position="21"/>
    </location>
</feature>
<protein>
    <submittedName>
        <fullName evidence="2">Uncharacterized protein</fullName>
    </submittedName>
</protein>
<evidence type="ECO:0000256" key="1">
    <source>
        <dbReference type="SAM" id="MobiDB-lite"/>
    </source>
</evidence>
<dbReference type="EMBL" id="CAUOFW020001619">
    <property type="protein sequence ID" value="CAK9146888.1"/>
    <property type="molecule type" value="Genomic_DNA"/>
</dbReference>
<accession>A0ABC8RQ81</accession>
<feature type="compositionally biased region" description="Polar residues" evidence="1">
    <location>
        <begin position="41"/>
        <end position="57"/>
    </location>
</feature>
<feature type="region of interest" description="Disordered" evidence="1">
    <location>
        <begin position="1"/>
        <end position="62"/>
    </location>
</feature>
<proteinExistence type="predicted"/>
<reference evidence="2 3" key="1">
    <citation type="submission" date="2024-02" db="EMBL/GenBank/DDBJ databases">
        <authorList>
            <person name="Vignale AGUSTIN F."/>
            <person name="Sosa J E."/>
            <person name="Modenutti C."/>
        </authorList>
    </citation>
    <scope>NUCLEOTIDE SEQUENCE [LARGE SCALE GENOMIC DNA]</scope>
</reference>